<evidence type="ECO:0000313" key="2">
    <source>
        <dbReference type="Proteomes" id="UP000611629"/>
    </source>
</evidence>
<protein>
    <submittedName>
        <fullName evidence="1">Uncharacterized protein</fullName>
    </submittedName>
</protein>
<dbReference type="AlphaFoldDB" id="A0A974BI96"/>
<gene>
    <name evidence="1" type="ORF">HZF24_05965</name>
</gene>
<dbReference type="PANTHER" id="PTHR34322">
    <property type="entry name" value="TRANSPOSASE, Y1_TNP DOMAIN-CONTAINING"/>
    <property type="match status" value="1"/>
</dbReference>
<dbReference type="GO" id="GO:0003677">
    <property type="term" value="F:DNA binding"/>
    <property type="evidence" value="ECO:0007669"/>
    <property type="project" value="InterPro"/>
</dbReference>
<dbReference type="Proteomes" id="UP000611629">
    <property type="component" value="Unassembled WGS sequence"/>
</dbReference>
<dbReference type="PANTHER" id="PTHR34322:SF2">
    <property type="entry name" value="TRANSPOSASE IS200-LIKE DOMAIN-CONTAINING PROTEIN"/>
    <property type="match status" value="1"/>
</dbReference>
<evidence type="ECO:0000313" key="1">
    <source>
        <dbReference type="EMBL" id="NYB73684.1"/>
    </source>
</evidence>
<reference evidence="1" key="1">
    <citation type="submission" date="2020-07" db="EMBL/GenBank/DDBJ databases">
        <title>Genomic analysis of a strain of Sedimentibacter Hydroxybenzoicus DSM7310.</title>
        <authorList>
            <person name="Ma S."/>
        </authorList>
    </citation>
    <scope>NUCLEOTIDE SEQUENCE</scope>
    <source>
        <strain evidence="1">DSM 7310</strain>
    </source>
</reference>
<dbReference type="GO" id="GO:0004803">
    <property type="term" value="F:transposase activity"/>
    <property type="evidence" value="ECO:0007669"/>
    <property type="project" value="InterPro"/>
</dbReference>
<name>A0A974BI96_SEDHY</name>
<sequence>MKKICVKYAMFYNKVQERYGYVFQNRFRSEAIENEKYLYGALRYVHNNPVNAYITNDFLTYKWSSINEYMNEKPEIICCKYKNDILNSFGNIDEFIKFHSLYDNNIYIDTIEEESVNIEKVIQNTIEQYAVKNNLLDAKDFTHAHKERLARIVINLNLITINRIAELCNLSSNRVKMLSKENAKTSE</sequence>
<dbReference type="InterPro" id="IPR036515">
    <property type="entry name" value="Transposase_17_sf"/>
</dbReference>
<proteinExistence type="predicted"/>
<accession>A0A974BI96</accession>
<keyword evidence="2" id="KW-1185">Reference proteome</keyword>
<dbReference type="Gene3D" id="3.30.70.1290">
    <property type="entry name" value="Transposase IS200-like"/>
    <property type="match status" value="1"/>
</dbReference>
<dbReference type="SUPFAM" id="SSF143422">
    <property type="entry name" value="Transposase IS200-like"/>
    <property type="match status" value="1"/>
</dbReference>
<comment type="caution">
    <text evidence="1">The sequence shown here is derived from an EMBL/GenBank/DDBJ whole genome shotgun (WGS) entry which is preliminary data.</text>
</comment>
<dbReference type="GO" id="GO:0006313">
    <property type="term" value="P:DNA transposition"/>
    <property type="evidence" value="ECO:0007669"/>
    <property type="project" value="InterPro"/>
</dbReference>
<dbReference type="EMBL" id="JACBNQ010000004">
    <property type="protein sequence ID" value="NYB73684.1"/>
    <property type="molecule type" value="Genomic_DNA"/>
</dbReference>
<organism evidence="1 2">
    <name type="scientific">Sedimentibacter hydroxybenzoicus DSM 7310</name>
    <dbReference type="NCBI Taxonomy" id="1123245"/>
    <lineage>
        <taxon>Bacteria</taxon>
        <taxon>Bacillati</taxon>
        <taxon>Bacillota</taxon>
        <taxon>Tissierellia</taxon>
        <taxon>Sedimentibacter</taxon>
    </lineage>
</organism>